<evidence type="ECO:0000256" key="1">
    <source>
        <dbReference type="ARBA" id="ARBA00001968"/>
    </source>
</evidence>
<gene>
    <name evidence="4" type="ORF">PCANC_07761</name>
</gene>
<reference evidence="4 5" key="1">
    <citation type="submission" date="2017-11" db="EMBL/GenBank/DDBJ databases">
        <title>De novo assembly and phasing of dikaryotic genomes from two isolates of Puccinia coronata f. sp. avenae, the causal agent of oat crown rust.</title>
        <authorList>
            <person name="Miller M.E."/>
            <person name="Zhang Y."/>
            <person name="Omidvar V."/>
            <person name="Sperschneider J."/>
            <person name="Schwessinger B."/>
            <person name="Raley C."/>
            <person name="Palmer J.M."/>
            <person name="Garnica D."/>
            <person name="Upadhyaya N."/>
            <person name="Rathjen J."/>
            <person name="Taylor J.M."/>
            <person name="Park R.F."/>
            <person name="Dodds P.N."/>
            <person name="Hirsch C.D."/>
            <person name="Kianian S.F."/>
            <person name="Figueroa M."/>
        </authorList>
    </citation>
    <scope>NUCLEOTIDE SEQUENCE [LARGE SCALE GENOMIC DNA]</scope>
    <source>
        <strain evidence="4">12NC29</strain>
    </source>
</reference>
<keyword evidence="5" id="KW-1185">Reference proteome</keyword>
<evidence type="ECO:0000313" key="5">
    <source>
        <dbReference type="Proteomes" id="UP000235388"/>
    </source>
</evidence>
<proteinExistence type="predicted"/>
<accession>A0A2N5VHC6</accession>
<evidence type="ECO:0000313" key="4">
    <source>
        <dbReference type="EMBL" id="PLW49394.1"/>
    </source>
</evidence>
<evidence type="ECO:0000256" key="2">
    <source>
        <dbReference type="ARBA" id="ARBA00022723"/>
    </source>
</evidence>
<feature type="domain" description="DDE Tnp4" evidence="3">
    <location>
        <begin position="194"/>
        <end position="298"/>
    </location>
</feature>
<protein>
    <recommendedName>
        <fullName evidence="3">DDE Tnp4 domain-containing protein</fullName>
    </recommendedName>
</protein>
<evidence type="ECO:0000259" key="3">
    <source>
        <dbReference type="Pfam" id="PF13359"/>
    </source>
</evidence>
<dbReference type="AlphaFoldDB" id="A0A2N5VHC6"/>
<keyword evidence="2" id="KW-0479">Metal-binding</keyword>
<dbReference type="InterPro" id="IPR027806">
    <property type="entry name" value="HARBI1_dom"/>
</dbReference>
<dbReference type="OrthoDB" id="2502344at2759"/>
<sequence>MRKISERQDVIRDLFMMLFLLQLEESDHLLHSALKIPSIPTLGSIIAPNDPSKQLIVNLELEDAARVADLLGHVLSNRYLHDRLPARTREEFDLGQLFDMRDKDFKQAVRTTKSGFLVVLQKIYLHPVFYSNSHRSQLPIPHQLALTLERLGSNGNRASVGRFSRNLPRDLMDALALLTEQPFLCISGRVVTESLVFKKMTMHTQPEAHFDPGQYLLADSAYALSMTCIPAYKAPAANIPVNTEFNYCIARSRVRNEHTIGILKGCWASLQHLRLALNNKKDMKQIIRWINACVILHNLLSQLRDAWDELDEDLISSDQPTGFETTTDSAEDFCDKIQEKCIEFHYNEGTLPIRL</sequence>
<comment type="caution">
    <text evidence="4">The sequence shown here is derived from an EMBL/GenBank/DDBJ whole genome shotgun (WGS) entry which is preliminary data.</text>
</comment>
<dbReference type="Proteomes" id="UP000235388">
    <property type="component" value="Unassembled WGS sequence"/>
</dbReference>
<dbReference type="EMBL" id="PGCJ01000096">
    <property type="protein sequence ID" value="PLW49394.1"/>
    <property type="molecule type" value="Genomic_DNA"/>
</dbReference>
<dbReference type="Pfam" id="PF13359">
    <property type="entry name" value="DDE_Tnp_4"/>
    <property type="match status" value="1"/>
</dbReference>
<organism evidence="4 5">
    <name type="scientific">Puccinia coronata f. sp. avenae</name>
    <dbReference type="NCBI Taxonomy" id="200324"/>
    <lineage>
        <taxon>Eukaryota</taxon>
        <taxon>Fungi</taxon>
        <taxon>Dikarya</taxon>
        <taxon>Basidiomycota</taxon>
        <taxon>Pucciniomycotina</taxon>
        <taxon>Pucciniomycetes</taxon>
        <taxon>Pucciniales</taxon>
        <taxon>Pucciniaceae</taxon>
        <taxon>Puccinia</taxon>
    </lineage>
</organism>
<comment type="cofactor">
    <cofactor evidence="1">
        <name>a divalent metal cation</name>
        <dbReference type="ChEBI" id="CHEBI:60240"/>
    </cofactor>
</comment>
<dbReference type="GO" id="GO:0046872">
    <property type="term" value="F:metal ion binding"/>
    <property type="evidence" value="ECO:0007669"/>
    <property type="project" value="UniProtKB-KW"/>
</dbReference>
<name>A0A2N5VHC6_9BASI</name>